<dbReference type="Proteomes" id="UP000218811">
    <property type="component" value="Unassembled WGS sequence"/>
</dbReference>
<gene>
    <name evidence="3" type="ORF">WOLCODRAFT_152860</name>
</gene>
<feature type="transmembrane region" description="Helical" evidence="1">
    <location>
        <begin position="166"/>
        <end position="187"/>
    </location>
</feature>
<dbReference type="Pfam" id="PF20153">
    <property type="entry name" value="DUF6535"/>
    <property type="match status" value="1"/>
</dbReference>
<keyword evidence="1" id="KW-0472">Membrane</keyword>
<feature type="transmembrane region" description="Helical" evidence="1">
    <location>
        <begin position="193"/>
        <end position="215"/>
    </location>
</feature>
<keyword evidence="1" id="KW-1133">Transmembrane helix</keyword>
<name>A0A2H3JSC4_WOLCO</name>
<feature type="domain" description="DUF6535" evidence="2">
    <location>
        <begin position="4"/>
        <end position="188"/>
    </location>
</feature>
<sequence length="266" mass="29972">MGSWDHDKKVVEQWKDELDVLLTFSGLFLAVVAGFSAVYFTQLHPGVLDPSPDILHQISIQISSYINRDGFINSTAGPFSYIDPAHRHHRPPPNHITVIIINCLWFTSIVLDIGAAILNIFARELLNRNVVLQGKDGPDSRNPASDFIHSGWYTASKQWVFCILRVVPIMLLLALVVFVIGFVSMLWTLSRTTAVVVIVEVSTGLLVAIILTIGIKMHADYHASRIRGWGHRVRQWPARQRERIREIHPTISLPGRPKSTSEYVQV</sequence>
<dbReference type="AlphaFoldDB" id="A0A2H3JSC4"/>
<protein>
    <recommendedName>
        <fullName evidence="2">DUF6535 domain-containing protein</fullName>
    </recommendedName>
</protein>
<dbReference type="EMBL" id="KB468135">
    <property type="protein sequence ID" value="PCH42803.1"/>
    <property type="molecule type" value="Genomic_DNA"/>
</dbReference>
<feature type="transmembrane region" description="Helical" evidence="1">
    <location>
        <begin position="96"/>
        <end position="122"/>
    </location>
</feature>
<reference evidence="3 4" key="1">
    <citation type="journal article" date="2012" name="Science">
        <title>The Paleozoic origin of enzymatic lignin decomposition reconstructed from 31 fungal genomes.</title>
        <authorList>
            <person name="Floudas D."/>
            <person name="Binder M."/>
            <person name="Riley R."/>
            <person name="Barry K."/>
            <person name="Blanchette R.A."/>
            <person name="Henrissat B."/>
            <person name="Martinez A.T."/>
            <person name="Otillar R."/>
            <person name="Spatafora J.W."/>
            <person name="Yadav J.S."/>
            <person name="Aerts A."/>
            <person name="Benoit I."/>
            <person name="Boyd A."/>
            <person name="Carlson A."/>
            <person name="Copeland A."/>
            <person name="Coutinho P.M."/>
            <person name="de Vries R.P."/>
            <person name="Ferreira P."/>
            <person name="Findley K."/>
            <person name="Foster B."/>
            <person name="Gaskell J."/>
            <person name="Glotzer D."/>
            <person name="Gorecki P."/>
            <person name="Heitman J."/>
            <person name="Hesse C."/>
            <person name="Hori C."/>
            <person name="Igarashi K."/>
            <person name="Jurgens J.A."/>
            <person name="Kallen N."/>
            <person name="Kersten P."/>
            <person name="Kohler A."/>
            <person name="Kuees U."/>
            <person name="Kumar T.K.A."/>
            <person name="Kuo A."/>
            <person name="LaButti K."/>
            <person name="Larrondo L.F."/>
            <person name="Lindquist E."/>
            <person name="Ling A."/>
            <person name="Lombard V."/>
            <person name="Lucas S."/>
            <person name="Lundell T."/>
            <person name="Martin R."/>
            <person name="McLaughlin D.J."/>
            <person name="Morgenstern I."/>
            <person name="Morin E."/>
            <person name="Murat C."/>
            <person name="Nagy L.G."/>
            <person name="Nolan M."/>
            <person name="Ohm R.A."/>
            <person name="Patyshakuliyeva A."/>
            <person name="Rokas A."/>
            <person name="Ruiz-Duenas F.J."/>
            <person name="Sabat G."/>
            <person name="Salamov A."/>
            <person name="Samejima M."/>
            <person name="Schmutz J."/>
            <person name="Slot J.C."/>
            <person name="St John F."/>
            <person name="Stenlid J."/>
            <person name="Sun H."/>
            <person name="Sun S."/>
            <person name="Syed K."/>
            <person name="Tsang A."/>
            <person name="Wiebenga A."/>
            <person name="Young D."/>
            <person name="Pisabarro A."/>
            <person name="Eastwood D.C."/>
            <person name="Martin F."/>
            <person name="Cullen D."/>
            <person name="Grigoriev I.V."/>
            <person name="Hibbett D.S."/>
        </authorList>
    </citation>
    <scope>NUCLEOTIDE SEQUENCE [LARGE SCALE GENOMIC DNA]</scope>
    <source>
        <strain evidence="3 4">MD-104</strain>
    </source>
</reference>
<dbReference type="STRING" id="742152.A0A2H3JSC4"/>
<evidence type="ECO:0000313" key="3">
    <source>
        <dbReference type="EMBL" id="PCH42803.1"/>
    </source>
</evidence>
<evidence type="ECO:0000256" key="1">
    <source>
        <dbReference type="SAM" id="Phobius"/>
    </source>
</evidence>
<dbReference type="OrthoDB" id="3219854at2759"/>
<dbReference type="OMA" id="WWVEVIV"/>
<dbReference type="InterPro" id="IPR045338">
    <property type="entry name" value="DUF6535"/>
</dbReference>
<accession>A0A2H3JSC4</accession>
<keyword evidence="1" id="KW-0812">Transmembrane</keyword>
<keyword evidence="4" id="KW-1185">Reference proteome</keyword>
<organism evidence="3 4">
    <name type="scientific">Wolfiporia cocos (strain MD-104)</name>
    <name type="common">Brown rot fungus</name>
    <dbReference type="NCBI Taxonomy" id="742152"/>
    <lineage>
        <taxon>Eukaryota</taxon>
        <taxon>Fungi</taxon>
        <taxon>Dikarya</taxon>
        <taxon>Basidiomycota</taxon>
        <taxon>Agaricomycotina</taxon>
        <taxon>Agaricomycetes</taxon>
        <taxon>Polyporales</taxon>
        <taxon>Phaeolaceae</taxon>
        <taxon>Wolfiporia</taxon>
    </lineage>
</organism>
<proteinExistence type="predicted"/>
<feature type="transmembrane region" description="Helical" evidence="1">
    <location>
        <begin position="20"/>
        <end position="40"/>
    </location>
</feature>
<evidence type="ECO:0000313" key="4">
    <source>
        <dbReference type="Proteomes" id="UP000218811"/>
    </source>
</evidence>
<evidence type="ECO:0000259" key="2">
    <source>
        <dbReference type="Pfam" id="PF20153"/>
    </source>
</evidence>